<dbReference type="PANTHER" id="PTHR45827:SF1">
    <property type="entry name" value="SORTING NEXIN"/>
    <property type="match status" value="1"/>
</dbReference>
<dbReference type="GO" id="GO:0035091">
    <property type="term" value="F:phosphatidylinositol binding"/>
    <property type="evidence" value="ECO:0007669"/>
    <property type="project" value="TreeGrafter"/>
</dbReference>
<dbReference type="PANTHER" id="PTHR45827">
    <property type="entry name" value="SORTING NEXIN"/>
    <property type="match status" value="1"/>
</dbReference>
<evidence type="ECO:0000259" key="3">
    <source>
        <dbReference type="Pfam" id="PF10456"/>
    </source>
</evidence>
<sequence>MSNAQRLLSYGLLSLITSTPIAGGTPAPGLREEEEDDNNSSTKGLVNSEGAWCWREECEGTRIDCLKLTKSLQKTADTLQTVADLHDDSARRRQLATHDALKDVAHPSALYTSVLETHKGTLTRYKEATYGDPPNHDVTARCETVLNTTMAEFDIYHKQKIEDFQRIAVDHLDGEIEFYEQVLLRLKTARTTFDEPQYSTLASTPRKPSIYERELPKPRLTAPPLTQPCPHIYDSAPMRPVSAAIGGMSSFLSGTLASTATSRISVLGKLW</sequence>
<accession>A0A0C9VGJ9</accession>
<evidence type="ECO:0000313" key="4">
    <source>
        <dbReference type="EMBL" id="KIJ36730.1"/>
    </source>
</evidence>
<protein>
    <recommendedName>
        <fullName evidence="3">Sorting nexin protein WASP-binding domain-containing protein</fullName>
    </recommendedName>
</protein>
<name>A0A0C9VGJ9_SPHS4</name>
<dbReference type="GO" id="GO:0016197">
    <property type="term" value="P:endosomal transport"/>
    <property type="evidence" value="ECO:0007669"/>
    <property type="project" value="TreeGrafter"/>
</dbReference>
<gene>
    <name evidence="4" type="ORF">M422DRAFT_179049</name>
</gene>
<dbReference type="EMBL" id="KN837175">
    <property type="protein sequence ID" value="KIJ36730.1"/>
    <property type="molecule type" value="Genomic_DNA"/>
</dbReference>
<dbReference type="Proteomes" id="UP000054279">
    <property type="component" value="Unassembled WGS sequence"/>
</dbReference>
<dbReference type="InterPro" id="IPR019497">
    <property type="entry name" value="Sorting_nexin_WASP-bd-dom"/>
</dbReference>
<dbReference type="OrthoDB" id="10254720at2759"/>
<dbReference type="InterPro" id="IPR027267">
    <property type="entry name" value="AH/BAR_dom_sf"/>
</dbReference>
<proteinExistence type="predicted"/>
<dbReference type="GO" id="GO:0006897">
    <property type="term" value="P:endocytosis"/>
    <property type="evidence" value="ECO:0007669"/>
    <property type="project" value="TreeGrafter"/>
</dbReference>
<dbReference type="GO" id="GO:0005886">
    <property type="term" value="C:plasma membrane"/>
    <property type="evidence" value="ECO:0007669"/>
    <property type="project" value="TreeGrafter"/>
</dbReference>
<feature type="signal peptide" evidence="2">
    <location>
        <begin position="1"/>
        <end position="23"/>
    </location>
</feature>
<evidence type="ECO:0000313" key="5">
    <source>
        <dbReference type="Proteomes" id="UP000054279"/>
    </source>
</evidence>
<dbReference type="Pfam" id="PF10456">
    <property type="entry name" value="BAR_3_WASP_bdg"/>
    <property type="match status" value="1"/>
</dbReference>
<dbReference type="Gene3D" id="1.20.1270.60">
    <property type="entry name" value="Arfaptin homology (AH) domain/BAR domain"/>
    <property type="match status" value="1"/>
</dbReference>
<keyword evidence="2" id="KW-0732">Signal</keyword>
<dbReference type="GO" id="GO:0031410">
    <property type="term" value="C:cytoplasmic vesicle"/>
    <property type="evidence" value="ECO:0007669"/>
    <property type="project" value="TreeGrafter"/>
</dbReference>
<feature type="chain" id="PRO_5002215046" description="Sorting nexin protein WASP-binding domain-containing protein" evidence="2">
    <location>
        <begin position="24"/>
        <end position="271"/>
    </location>
</feature>
<dbReference type="HOGENOM" id="CLU_1027342_0_0_1"/>
<reference evidence="4 5" key="1">
    <citation type="submission" date="2014-06" db="EMBL/GenBank/DDBJ databases">
        <title>Evolutionary Origins and Diversification of the Mycorrhizal Mutualists.</title>
        <authorList>
            <consortium name="DOE Joint Genome Institute"/>
            <consortium name="Mycorrhizal Genomics Consortium"/>
            <person name="Kohler A."/>
            <person name="Kuo A."/>
            <person name="Nagy L.G."/>
            <person name="Floudas D."/>
            <person name="Copeland A."/>
            <person name="Barry K.W."/>
            <person name="Cichocki N."/>
            <person name="Veneault-Fourrey C."/>
            <person name="LaButti K."/>
            <person name="Lindquist E.A."/>
            <person name="Lipzen A."/>
            <person name="Lundell T."/>
            <person name="Morin E."/>
            <person name="Murat C."/>
            <person name="Riley R."/>
            <person name="Ohm R."/>
            <person name="Sun H."/>
            <person name="Tunlid A."/>
            <person name="Henrissat B."/>
            <person name="Grigoriev I.V."/>
            <person name="Hibbett D.S."/>
            <person name="Martin F."/>
        </authorList>
    </citation>
    <scope>NUCLEOTIDE SEQUENCE [LARGE SCALE GENOMIC DNA]</scope>
    <source>
        <strain evidence="4 5">SS14</strain>
    </source>
</reference>
<organism evidence="4 5">
    <name type="scientific">Sphaerobolus stellatus (strain SS14)</name>
    <dbReference type="NCBI Taxonomy" id="990650"/>
    <lineage>
        <taxon>Eukaryota</taxon>
        <taxon>Fungi</taxon>
        <taxon>Dikarya</taxon>
        <taxon>Basidiomycota</taxon>
        <taxon>Agaricomycotina</taxon>
        <taxon>Agaricomycetes</taxon>
        <taxon>Phallomycetidae</taxon>
        <taxon>Geastrales</taxon>
        <taxon>Sphaerobolaceae</taxon>
        <taxon>Sphaerobolus</taxon>
    </lineage>
</organism>
<dbReference type="GO" id="GO:0097320">
    <property type="term" value="P:plasma membrane tubulation"/>
    <property type="evidence" value="ECO:0007669"/>
    <property type="project" value="TreeGrafter"/>
</dbReference>
<feature type="region of interest" description="Disordered" evidence="1">
    <location>
        <begin position="24"/>
        <end position="44"/>
    </location>
</feature>
<keyword evidence="5" id="KW-1185">Reference proteome</keyword>
<feature type="domain" description="Sorting nexin protein WASP-binding" evidence="3">
    <location>
        <begin position="67"/>
        <end position="194"/>
    </location>
</feature>
<evidence type="ECO:0000256" key="1">
    <source>
        <dbReference type="SAM" id="MobiDB-lite"/>
    </source>
</evidence>
<dbReference type="AlphaFoldDB" id="A0A0C9VGJ9"/>
<evidence type="ECO:0000256" key="2">
    <source>
        <dbReference type="SAM" id="SignalP"/>
    </source>
</evidence>